<sequence length="1075" mass="119251">MTKSTLTCSQLIGGIVIGLICFCAVISSSAQAPEQHMSVSFHKDSMRLREAIDSIEKWTGYIFQNKNCIDPKWVIFVGYKHISVPELLEIWFKDSPVEYSIEGKYIGLRARETEAGKTAVIAKLHGIVSDRTGRPIDGASVRLNNAESGPKTDINGYFSLLNVKTGVPVSISCVGRITLDTIVPGSGVLNVMLREQANSVTLVEVTGDKLKKPKRVDTTRHFPDIKDITMTTQVNMLDGLSGEIPGVILQRPTGRAAGDRAMEIRGPTSFDRNSQALYIIDGVMINPEFKGGEGTMSQYSSTLSYLPTAAIERIVVLKSAIATAMYGARGANGVVLIFTKSAVHAERTHIMADVACGFGGVPRREPLLNTGGYLQLRRDAWQNDGLPPTNGKAPDILIWDSLRYTDWQKVLIGNIAQYRDAIVTVSGERSVVQYRISGTYSQNTTVYMREDNKYGDYKYGLHGSANIKLRDSSLLVSLTGLASVNNTGLPGTDYTAGITLPPNAPSLFSNGKINYAVNNSIVSMPEFAGSVSNLFATANISYLLKKNLSFTLMTGHHWMGAQNTSIMNIARRGEERGNLTASSTENNFRSYTFVVEPSTQLNLLYDQHKMTLNLGAVYNSMHTSNTTVDAAGFLHDQDMLNYELAKTVVRTPFTNRYKYAGVYTHVNYAWKEKYTLELIFRVDGSSRFGRDEQVNKYGGGAIGWDFGRETFIRHALPALSYGKMQLGWSATGNDQIADYQYAGSYQPAGSYQSVEGLIAAKQQNRALTGGMTYKKDITFNMGFFNNKWEIEAAYYSNSSRHQLVEYPLPDMAGGGTMQQNMPVAIRNSGIELTLNAKLVERTPWSLAIRFNAARGANMLLSFPGLMPAPAGQTQLKRPLRELFYYDFAGVNPKNGEYVYRNRAGDMVSADALTENDRTVAVNISPRLYGGFGFTCTIYNFELSCSGQYMKRMAENAIIDKQHIPGTMWNQNVYVAGRWRRIGDNAQVQRASQASSAEADFKKYLNSTAIFMNVWYIRVNNITVAWKNGEQGKYRIYCNISNPLTFTNYRSLDPETLSRTVLPFLRTIKIGAQYLF</sequence>
<dbReference type="InterPro" id="IPR037066">
    <property type="entry name" value="Plug_dom_sf"/>
</dbReference>
<accession>A0ABY4I1M6</accession>
<protein>
    <submittedName>
        <fullName evidence="3">SusC/RagA family TonB-linked outer membrane protein</fullName>
    </submittedName>
</protein>
<dbReference type="InterPro" id="IPR023996">
    <property type="entry name" value="TonB-dep_OMP_SusC/RagA"/>
</dbReference>
<evidence type="ECO:0000313" key="3">
    <source>
        <dbReference type="EMBL" id="UPK69737.1"/>
    </source>
</evidence>
<evidence type="ECO:0000256" key="1">
    <source>
        <dbReference type="PROSITE-ProRule" id="PRU01360"/>
    </source>
</evidence>
<comment type="similarity">
    <text evidence="1">Belongs to the TonB-dependent receptor family.</text>
</comment>
<keyword evidence="4" id="KW-1185">Reference proteome</keyword>
<evidence type="ECO:0000259" key="2">
    <source>
        <dbReference type="Pfam" id="PF07715"/>
    </source>
</evidence>
<evidence type="ECO:0000313" key="4">
    <source>
        <dbReference type="Proteomes" id="UP000830198"/>
    </source>
</evidence>
<name>A0ABY4I1M6_CHIFI</name>
<organism evidence="3 4">
    <name type="scientific">Chitinophaga filiformis</name>
    <name type="common">Myxococcus filiformis</name>
    <name type="synonym">Flexibacter filiformis</name>
    <dbReference type="NCBI Taxonomy" id="104663"/>
    <lineage>
        <taxon>Bacteria</taxon>
        <taxon>Pseudomonadati</taxon>
        <taxon>Bacteroidota</taxon>
        <taxon>Chitinophagia</taxon>
        <taxon>Chitinophagales</taxon>
        <taxon>Chitinophagaceae</taxon>
        <taxon>Chitinophaga</taxon>
    </lineage>
</organism>
<dbReference type="Proteomes" id="UP000830198">
    <property type="component" value="Chromosome"/>
</dbReference>
<feature type="domain" description="TonB-dependent receptor plug" evidence="2">
    <location>
        <begin position="226"/>
        <end position="334"/>
    </location>
</feature>
<keyword evidence="1" id="KW-0998">Cell outer membrane</keyword>
<reference evidence="3 4" key="1">
    <citation type="submission" date="2022-04" db="EMBL/GenBank/DDBJ databases">
        <title>The arsenic-methylating capacity of Chitinophaga filiformis YT5 during chitin decomposition.</title>
        <authorList>
            <person name="Chen G."/>
            <person name="Liang Y."/>
        </authorList>
    </citation>
    <scope>NUCLEOTIDE SEQUENCE [LARGE SCALE GENOMIC DNA]</scope>
    <source>
        <strain evidence="3 4">YT5</strain>
    </source>
</reference>
<dbReference type="InterPro" id="IPR008969">
    <property type="entry name" value="CarboxyPept-like_regulatory"/>
</dbReference>
<gene>
    <name evidence="3" type="ORF">MYF79_00350</name>
</gene>
<dbReference type="EMBL" id="CP095855">
    <property type="protein sequence ID" value="UPK69737.1"/>
    <property type="molecule type" value="Genomic_DNA"/>
</dbReference>
<dbReference type="InterPro" id="IPR039426">
    <property type="entry name" value="TonB-dep_rcpt-like"/>
</dbReference>
<keyword evidence="1" id="KW-0813">Transport</keyword>
<keyword evidence="1" id="KW-0812">Transmembrane</keyword>
<dbReference type="InterPro" id="IPR012910">
    <property type="entry name" value="Plug_dom"/>
</dbReference>
<keyword evidence="1" id="KW-0472">Membrane</keyword>
<dbReference type="Pfam" id="PF07715">
    <property type="entry name" value="Plug"/>
    <property type="match status" value="1"/>
</dbReference>
<dbReference type="PROSITE" id="PS52016">
    <property type="entry name" value="TONB_DEPENDENT_REC_3"/>
    <property type="match status" value="1"/>
</dbReference>
<dbReference type="NCBIfam" id="TIGR04056">
    <property type="entry name" value="OMP_RagA_SusC"/>
    <property type="match status" value="1"/>
</dbReference>
<keyword evidence="1" id="KW-1134">Transmembrane beta strand</keyword>
<dbReference type="SUPFAM" id="SSF49464">
    <property type="entry name" value="Carboxypeptidase regulatory domain-like"/>
    <property type="match status" value="1"/>
</dbReference>
<comment type="subcellular location">
    <subcellularLocation>
        <location evidence="1">Cell outer membrane</location>
        <topology evidence="1">Multi-pass membrane protein</topology>
    </subcellularLocation>
</comment>
<proteinExistence type="inferred from homology"/>
<dbReference type="RefSeq" id="WP_247812004.1">
    <property type="nucleotide sequence ID" value="NZ_CP095855.1"/>
</dbReference>
<dbReference type="SUPFAM" id="SSF56935">
    <property type="entry name" value="Porins"/>
    <property type="match status" value="1"/>
</dbReference>
<dbReference type="Gene3D" id="2.170.130.10">
    <property type="entry name" value="TonB-dependent receptor, plug domain"/>
    <property type="match status" value="1"/>
</dbReference>